<dbReference type="Pfam" id="PF11776">
    <property type="entry name" value="RcnB"/>
    <property type="match status" value="1"/>
</dbReference>
<name>A0ABW0NG62_9BURK</name>
<gene>
    <name evidence="3" type="ORF">ACFPOE_15320</name>
</gene>
<reference evidence="4" key="1">
    <citation type="journal article" date="2019" name="Int. J. Syst. Evol. Microbiol.">
        <title>The Global Catalogue of Microorganisms (GCM) 10K type strain sequencing project: providing services to taxonomists for standard genome sequencing and annotation.</title>
        <authorList>
            <consortium name="The Broad Institute Genomics Platform"/>
            <consortium name="The Broad Institute Genome Sequencing Center for Infectious Disease"/>
            <person name="Wu L."/>
            <person name="Ma J."/>
        </authorList>
    </citation>
    <scope>NUCLEOTIDE SEQUENCE [LARGE SCALE GENOMIC DNA]</scope>
    <source>
        <strain evidence="4">CCUG 57401</strain>
    </source>
</reference>
<dbReference type="EMBL" id="JBHSMF010000009">
    <property type="protein sequence ID" value="MFC5498918.1"/>
    <property type="molecule type" value="Genomic_DNA"/>
</dbReference>
<dbReference type="RefSeq" id="WP_376850994.1">
    <property type="nucleotide sequence ID" value="NZ_JBHSMF010000009.1"/>
</dbReference>
<feature type="compositionally biased region" description="Polar residues" evidence="1">
    <location>
        <begin position="31"/>
        <end position="43"/>
    </location>
</feature>
<dbReference type="InterPro" id="IPR024572">
    <property type="entry name" value="RcnB"/>
</dbReference>
<evidence type="ECO:0000256" key="2">
    <source>
        <dbReference type="SAM" id="SignalP"/>
    </source>
</evidence>
<evidence type="ECO:0000256" key="1">
    <source>
        <dbReference type="SAM" id="MobiDB-lite"/>
    </source>
</evidence>
<evidence type="ECO:0000313" key="4">
    <source>
        <dbReference type="Proteomes" id="UP001596037"/>
    </source>
</evidence>
<feature type="chain" id="PRO_5045102881" evidence="2">
    <location>
        <begin position="25"/>
        <end position="162"/>
    </location>
</feature>
<organism evidence="3 4">
    <name type="scientific">Caenimonas terrae</name>
    <dbReference type="NCBI Taxonomy" id="696074"/>
    <lineage>
        <taxon>Bacteria</taxon>
        <taxon>Pseudomonadati</taxon>
        <taxon>Pseudomonadota</taxon>
        <taxon>Betaproteobacteria</taxon>
        <taxon>Burkholderiales</taxon>
        <taxon>Comamonadaceae</taxon>
        <taxon>Caenimonas</taxon>
    </lineage>
</organism>
<feature type="region of interest" description="Disordered" evidence="1">
    <location>
        <begin position="31"/>
        <end position="85"/>
    </location>
</feature>
<sequence>MKSSAIVCAIAAASLTLGSFSAFAQGRTYDRNASNNPEIYNQTHPEDAGRRDLQGTPNWNNNRRGYDRSYDRNDNPRAADRRDWERRADRDQQRFYYDARGPEFRRGGYIPYEYRSHQYYVNDWRGHHLSPPPRGYQWVQVGSDYVLIAVATGLIANLILNH</sequence>
<proteinExistence type="predicted"/>
<comment type="caution">
    <text evidence="3">The sequence shown here is derived from an EMBL/GenBank/DDBJ whole genome shotgun (WGS) entry which is preliminary data.</text>
</comment>
<accession>A0ABW0NG62</accession>
<keyword evidence="2" id="KW-0732">Signal</keyword>
<keyword evidence="4" id="KW-1185">Reference proteome</keyword>
<feature type="compositionally biased region" description="Basic and acidic residues" evidence="1">
    <location>
        <begin position="64"/>
        <end position="85"/>
    </location>
</feature>
<evidence type="ECO:0000313" key="3">
    <source>
        <dbReference type="EMBL" id="MFC5498918.1"/>
    </source>
</evidence>
<dbReference type="Proteomes" id="UP001596037">
    <property type="component" value="Unassembled WGS sequence"/>
</dbReference>
<feature type="compositionally biased region" description="Basic and acidic residues" evidence="1">
    <location>
        <begin position="44"/>
        <end position="53"/>
    </location>
</feature>
<protein>
    <submittedName>
        <fullName evidence="3">RcnB family protein</fullName>
    </submittedName>
</protein>
<dbReference type="Gene3D" id="3.10.450.160">
    <property type="entry name" value="inner membrane protein cigr"/>
    <property type="match status" value="1"/>
</dbReference>
<feature type="signal peptide" evidence="2">
    <location>
        <begin position="1"/>
        <end position="24"/>
    </location>
</feature>